<protein>
    <submittedName>
        <fullName evidence="2">Uncharacterized protein</fullName>
    </submittedName>
</protein>
<dbReference type="EMBL" id="MU250529">
    <property type="protein sequence ID" value="KAG7448482.1"/>
    <property type="molecule type" value="Genomic_DNA"/>
</dbReference>
<accession>A0A9P7VXP6</accession>
<sequence length="280" mass="31458">MRSPHPHLIPMHGSGAPRSIPLGCRWPPDAPRFIRQKNRILPNCSFRACFADGSAMLLTPQPVTTFTLSHDTPTQLRSQILHIPTMPLPAHPTNPIWRLTIFTSSHSSSNDLHLRIGIYQGGFCHFPLKLSPPPPPTPQTFGHRIAIVAVDMSAVMVTAVTEAHEVVEVEASPGTRRGGKDAHIVVVNDEKLMNPSTGVFASSTEKRPKERERAVLLAFNRTLDEPNVTRFGHEKAHVEMYRHFIPRRSRRATMRRRNGQVEGRMKHRVKNGCHSKENCE</sequence>
<evidence type="ECO:0000313" key="2">
    <source>
        <dbReference type="EMBL" id="KAG7448482.1"/>
    </source>
</evidence>
<dbReference type="Proteomes" id="UP000812287">
    <property type="component" value="Unassembled WGS sequence"/>
</dbReference>
<reference evidence="2" key="1">
    <citation type="submission" date="2020-11" db="EMBL/GenBank/DDBJ databases">
        <title>Adaptations for nitrogen fixation in a non-lichenized fungal sporocarp promotes dispersal by wood-feeding termites.</title>
        <authorList>
            <consortium name="DOE Joint Genome Institute"/>
            <person name="Koch R.A."/>
            <person name="Yoon G."/>
            <person name="Arayal U."/>
            <person name="Lail K."/>
            <person name="Amirebrahimi M."/>
            <person name="Labutti K."/>
            <person name="Lipzen A."/>
            <person name="Riley R."/>
            <person name="Barry K."/>
            <person name="Henrissat B."/>
            <person name="Grigoriev I.V."/>
            <person name="Herr J.R."/>
            <person name="Aime M.C."/>
        </authorList>
    </citation>
    <scope>NUCLEOTIDE SEQUENCE</scope>
    <source>
        <strain evidence="2">MCA 3950</strain>
    </source>
</reference>
<dbReference type="RefSeq" id="XP_043041982.1">
    <property type="nucleotide sequence ID" value="XM_043176918.1"/>
</dbReference>
<dbReference type="AlphaFoldDB" id="A0A9P7VXP6"/>
<evidence type="ECO:0000313" key="3">
    <source>
        <dbReference type="Proteomes" id="UP000812287"/>
    </source>
</evidence>
<organism evidence="2 3">
    <name type="scientific">Guyanagaster necrorhizus</name>
    <dbReference type="NCBI Taxonomy" id="856835"/>
    <lineage>
        <taxon>Eukaryota</taxon>
        <taxon>Fungi</taxon>
        <taxon>Dikarya</taxon>
        <taxon>Basidiomycota</taxon>
        <taxon>Agaricomycotina</taxon>
        <taxon>Agaricomycetes</taxon>
        <taxon>Agaricomycetidae</taxon>
        <taxon>Agaricales</taxon>
        <taxon>Marasmiineae</taxon>
        <taxon>Physalacriaceae</taxon>
        <taxon>Guyanagaster</taxon>
    </lineage>
</organism>
<evidence type="ECO:0000256" key="1">
    <source>
        <dbReference type="SAM" id="MobiDB-lite"/>
    </source>
</evidence>
<dbReference type="GeneID" id="66099205"/>
<proteinExistence type="predicted"/>
<name>A0A9P7VXP6_9AGAR</name>
<gene>
    <name evidence="2" type="ORF">BT62DRAFT_1003196</name>
</gene>
<comment type="caution">
    <text evidence="2">The sequence shown here is derived from an EMBL/GenBank/DDBJ whole genome shotgun (WGS) entry which is preliminary data.</text>
</comment>
<feature type="region of interest" description="Disordered" evidence="1">
    <location>
        <begin position="251"/>
        <end position="280"/>
    </location>
</feature>
<keyword evidence="3" id="KW-1185">Reference proteome</keyword>